<evidence type="ECO:0000256" key="3">
    <source>
        <dbReference type="ARBA" id="ARBA00023015"/>
    </source>
</evidence>
<accession>A0ABW4KB01</accession>
<dbReference type="GO" id="GO:0008483">
    <property type="term" value="F:transaminase activity"/>
    <property type="evidence" value="ECO:0007669"/>
    <property type="project" value="UniProtKB-KW"/>
</dbReference>
<name>A0ABW4KB01_9HYPH</name>
<dbReference type="PANTHER" id="PTHR46577">
    <property type="entry name" value="HTH-TYPE TRANSCRIPTIONAL REGULATORY PROTEIN GABR"/>
    <property type="match status" value="1"/>
</dbReference>
<dbReference type="PANTHER" id="PTHR46577:SF1">
    <property type="entry name" value="HTH-TYPE TRANSCRIPTIONAL REGULATORY PROTEIN GABR"/>
    <property type="match status" value="1"/>
</dbReference>
<dbReference type="InterPro" id="IPR000524">
    <property type="entry name" value="Tscrpt_reg_HTH_GntR"/>
</dbReference>
<evidence type="ECO:0000313" key="8">
    <source>
        <dbReference type="Proteomes" id="UP001597308"/>
    </source>
</evidence>
<dbReference type="PROSITE" id="PS50949">
    <property type="entry name" value="HTH_GNTR"/>
    <property type="match status" value="1"/>
</dbReference>
<keyword evidence="7" id="KW-0808">Transferase</keyword>
<keyword evidence="4" id="KW-0238">DNA-binding</keyword>
<dbReference type="InterPro" id="IPR004839">
    <property type="entry name" value="Aminotransferase_I/II_large"/>
</dbReference>
<dbReference type="EMBL" id="JBHUER010000010">
    <property type="protein sequence ID" value="MFD1704271.1"/>
    <property type="molecule type" value="Genomic_DNA"/>
</dbReference>
<evidence type="ECO:0000259" key="6">
    <source>
        <dbReference type="PROSITE" id="PS50949"/>
    </source>
</evidence>
<dbReference type="Gene3D" id="3.40.640.10">
    <property type="entry name" value="Type I PLP-dependent aspartate aminotransferase-like (Major domain)"/>
    <property type="match status" value="1"/>
</dbReference>
<evidence type="ECO:0000256" key="4">
    <source>
        <dbReference type="ARBA" id="ARBA00023125"/>
    </source>
</evidence>
<keyword evidence="8" id="KW-1185">Reference proteome</keyword>
<dbReference type="Gene3D" id="1.10.10.10">
    <property type="entry name" value="Winged helix-like DNA-binding domain superfamily/Winged helix DNA-binding domain"/>
    <property type="match status" value="1"/>
</dbReference>
<keyword evidence="7" id="KW-0032">Aminotransferase</keyword>
<dbReference type="Proteomes" id="UP001597308">
    <property type="component" value="Unassembled WGS sequence"/>
</dbReference>
<dbReference type="InterPro" id="IPR036390">
    <property type="entry name" value="WH_DNA-bd_sf"/>
</dbReference>
<dbReference type="SMART" id="SM00345">
    <property type="entry name" value="HTH_GNTR"/>
    <property type="match status" value="1"/>
</dbReference>
<evidence type="ECO:0000256" key="5">
    <source>
        <dbReference type="ARBA" id="ARBA00023163"/>
    </source>
</evidence>
<feature type="domain" description="HTH gntR-type" evidence="6">
    <location>
        <begin position="13"/>
        <end position="81"/>
    </location>
</feature>
<evidence type="ECO:0000313" key="7">
    <source>
        <dbReference type="EMBL" id="MFD1704271.1"/>
    </source>
</evidence>
<keyword evidence="3" id="KW-0805">Transcription regulation</keyword>
<dbReference type="InterPro" id="IPR051446">
    <property type="entry name" value="HTH_trans_reg/aminotransferase"/>
</dbReference>
<dbReference type="Pfam" id="PF00392">
    <property type="entry name" value="GntR"/>
    <property type="match status" value="1"/>
</dbReference>
<keyword evidence="2" id="KW-0663">Pyridoxal phosphate</keyword>
<dbReference type="RefSeq" id="WP_378800338.1">
    <property type="nucleotide sequence ID" value="NZ_JBHUER010000010.1"/>
</dbReference>
<sequence>MSWPGRIALSDASPYYLQIADAIEAAADEGRLRPGDRLPPQRALAQELDVDLTTVTRAYAEARRRGLLDAVTGRGSFIAARPDLSAPAIDLSMNIPPAPRGVSLADAIARGVADIAARANVDLLMSYHSGPGAPQDRAAAALWLKPGLGRIDDARIAVSPGAQTALTALLSLHAQAGDAVLAEPLCYPGLLLAVSRLGLKTVAVETDADGMRPDALERAARGGARVVYLNPTIANPTAATMPEPRRRDIAAAAARHGLTIIEDDPCARLAEDAPPAFATLAPAATWHVATLSKCLTPGLRTAYVVAPDEEGARRFAAAMRAFALMTAPLMTALATFWIRSGDAETLLRGVREEAAARQALARDILPGARGARNGLHLWLPLPAHWDRYGLIEAARAQGLGVTPSDAFRADGAAPEAVRISLGGVADRARLAAALKTLAALVQGERRRVHDVV</sequence>
<dbReference type="CDD" id="cd07377">
    <property type="entry name" value="WHTH_GntR"/>
    <property type="match status" value="1"/>
</dbReference>
<dbReference type="InterPro" id="IPR036388">
    <property type="entry name" value="WH-like_DNA-bd_sf"/>
</dbReference>
<evidence type="ECO:0000256" key="2">
    <source>
        <dbReference type="ARBA" id="ARBA00022898"/>
    </source>
</evidence>
<organism evidence="7 8">
    <name type="scientific">Methylopila henanensis</name>
    <dbReference type="NCBI Taxonomy" id="873516"/>
    <lineage>
        <taxon>Bacteria</taxon>
        <taxon>Pseudomonadati</taxon>
        <taxon>Pseudomonadota</taxon>
        <taxon>Alphaproteobacteria</taxon>
        <taxon>Hyphomicrobiales</taxon>
        <taxon>Methylopilaceae</taxon>
        <taxon>Methylopila</taxon>
    </lineage>
</organism>
<evidence type="ECO:0000256" key="1">
    <source>
        <dbReference type="ARBA" id="ARBA00005384"/>
    </source>
</evidence>
<dbReference type="InterPro" id="IPR015421">
    <property type="entry name" value="PyrdxlP-dep_Trfase_major"/>
</dbReference>
<dbReference type="CDD" id="cd00609">
    <property type="entry name" value="AAT_like"/>
    <property type="match status" value="1"/>
</dbReference>
<dbReference type="SUPFAM" id="SSF46785">
    <property type="entry name" value="Winged helix' DNA-binding domain"/>
    <property type="match status" value="1"/>
</dbReference>
<dbReference type="InterPro" id="IPR015424">
    <property type="entry name" value="PyrdxlP-dep_Trfase"/>
</dbReference>
<comment type="caution">
    <text evidence="7">The sequence shown here is derived from an EMBL/GenBank/DDBJ whole genome shotgun (WGS) entry which is preliminary data.</text>
</comment>
<gene>
    <name evidence="7" type="ORF">ACFSCV_14790</name>
</gene>
<proteinExistence type="inferred from homology"/>
<comment type="similarity">
    <text evidence="1">In the C-terminal section; belongs to the class-I pyridoxal-phosphate-dependent aminotransferase family.</text>
</comment>
<dbReference type="SUPFAM" id="SSF53383">
    <property type="entry name" value="PLP-dependent transferases"/>
    <property type="match status" value="1"/>
</dbReference>
<keyword evidence="5" id="KW-0804">Transcription</keyword>
<dbReference type="Pfam" id="PF00155">
    <property type="entry name" value="Aminotran_1_2"/>
    <property type="match status" value="1"/>
</dbReference>
<protein>
    <submittedName>
        <fullName evidence="7">PLP-dependent aminotransferase family protein</fullName>
    </submittedName>
</protein>
<reference evidence="8" key="1">
    <citation type="journal article" date="2019" name="Int. J. Syst. Evol. Microbiol.">
        <title>The Global Catalogue of Microorganisms (GCM) 10K type strain sequencing project: providing services to taxonomists for standard genome sequencing and annotation.</title>
        <authorList>
            <consortium name="The Broad Institute Genomics Platform"/>
            <consortium name="The Broad Institute Genome Sequencing Center for Infectious Disease"/>
            <person name="Wu L."/>
            <person name="Ma J."/>
        </authorList>
    </citation>
    <scope>NUCLEOTIDE SEQUENCE [LARGE SCALE GENOMIC DNA]</scope>
    <source>
        <strain evidence="8">KCTC 23707</strain>
    </source>
</reference>